<protein>
    <recommendedName>
        <fullName evidence="3">Zn(2)-C6 fungal-type domain-containing protein</fullName>
    </recommendedName>
</protein>
<evidence type="ECO:0000259" key="3">
    <source>
        <dbReference type="PROSITE" id="PS50048"/>
    </source>
</evidence>
<feature type="compositionally biased region" description="Basic residues" evidence="2">
    <location>
        <begin position="382"/>
        <end position="398"/>
    </location>
</feature>
<feature type="domain" description="Zn(2)-C6 fungal-type" evidence="3">
    <location>
        <begin position="33"/>
        <end position="63"/>
    </location>
</feature>
<dbReference type="GO" id="GO:0045944">
    <property type="term" value="P:positive regulation of transcription by RNA polymerase II"/>
    <property type="evidence" value="ECO:0007669"/>
    <property type="project" value="TreeGrafter"/>
</dbReference>
<dbReference type="GO" id="GO:0003713">
    <property type="term" value="F:transcription coactivator activity"/>
    <property type="evidence" value="ECO:0007669"/>
    <property type="project" value="TreeGrafter"/>
</dbReference>
<name>A0AAN6NMA7_9PEZI</name>
<dbReference type="InterPro" id="IPR036864">
    <property type="entry name" value="Zn2-C6_fun-type_DNA-bd_sf"/>
</dbReference>
<dbReference type="GO" id="GO:0008270">
    <property type="term" value="F:zinc ion binding"/>
    <property type="evidence" value="ECO:0007669"/>
    <property type="project" value="InterPro"/>
</dbReference>
<dbReference type="Gene3D" id="4.10.240.10">
    <property type="entry name" value="Zn(2)-C6 fungal-type DNA-binding domain"/>
    <property type="match status" value="1"/>
</dbReference>
<gene>
    <name evidence="4" type="ORF">QBC46DRAFT_444405</name>
</gene>
<dbReference type="SMART" id="SM00066">
    <property type="entry name" value="GAL4"/>
    <property type="match status" value="1"/>
</dbReference>
<feature type="compositionally biased region" description="Low complexity" evidence="2">
    <location>
        <begin position="410"/>
        <end position="432"/>
    </location>
</feature>
<dbReference type="GO" id="GO:0016592">
    <property type="term" value="C:mediator complex"/>
    <property type="evidence" value="ECO:0007669"/>
    <property type="project" value="TreeGrafter"/>
</dbReference>
<keyword evidence="1" id="KW-0539">Nucleus</keyword>
<dbReference type="Proteomes" id="UP001303473">
    <property type="component" value="Unassembled WGS sequence"/>
</dbReference>
<dbReference type="Pfam" id="PF00172">
    <property type="entry name" value="Zn_clus"/>
    <property type="match status" value="1"/>
</dbReference>
<dbReference type="AlphaFoldDB" id="A0AAN6NMA7"/>
<dbReference type="PANTHER" id="PTHR46007:SF8">
    <property type="entry name" value="C2H2-TYPE DOMAIN-CONTAINING PROTEIN"/>
    <property type="match status" value="1"/>
</dbReference>
<evidence type="ECO:0000256" key="1">
    <source>
        <dbReference type="ARBA" id="ARBA00023242"/>
    </source>
</evidence>
<reference evidence="5" key="1">
    <citation type="journal article" date="2023" name="Mol. Phylogenet. Evol.">
        <title>Genome-scale phylogeny and comparative genomics of the fungal order Sordariales.</title>
        <authorList>
            <person name="Hensen N."/>
            <person name="Bonometti L."/>
            <person name="Westerberg I."/>
            <person name="Brannstrom I.O."/>
            <person name="Guillou S."/>
            <person name="Cros-Aarteil S."/>
            <person name="Calhoun S."/>
            <person name="Haridas S."/>
            <person name="Kuo A."/>
            <person name="Mondo S."/>
            <person name="Pangilinan J."/>
            <person name="Riley R."/>
            <person name="LaButti K."/>
            <person name="Andreopoulos B."/>
            <person name="Lipzen A."/>
            <person name="Chen C."/>
            <person name="Yan M."/>
            <person name="Daum C."/>
            <person name="Ng V."/>
            <person name="Clum A."/>
            <person name="Steindorff A."/>
            <person name="Ohm R.A."/>
            <person name="Martin F."/>
            <person name="Silar P."/>
            <person name="Natvig D.O."/>
            <person name="Lalanne C."/>
            <person name="Gautier V."/>
            <person name="Ament-Velasquez S.L."/>
            <person name="Kruys A."/>
            <person name="Hutchinson M.I."/>
            <person name="Powell A.J."/>
            <person name="Barry K."/>
            <person name="Miller A.N."/>
            <person name="Grigoriev I.V."/>
            <person name="Debuchy R."/>
            <person name="Gladieux P."/>
            <person name="Hiltunen Thoren M."/>
            <person name="Johannesson H."/>
        </authorList>
    </citation>
    <scope>NUCLEOTIDE SEQUENCE [LARGE SCALE GENOMIC DNA]</scope>
    <source>
        <strain evidence="5">CBS 340.73</strain>
    </source>
</reference>
<comment type="caution">
    <text evidence="4">The sequence shown here is derived from an EMBL/GenBank/DDBJ whole genome shotgun (WGS) entry which is preliminary data.</text>
</comment>
<dbReference type="PANTHER" id="PTHR46007">
    <property type="entry name" value="MEDIATOR OF RNA POLYMERASE II TRANSCRIPTION SUBUNIT 12"/>
    <property type="match status" value="1"/>
</dbReference>
<dbReference type="PROSITE" id="PS00463">
    <property type="entry name" value="ZN2_CY6_FUNGAL_1"/>
    <property type="match status" value="1"/>
</dbReference>
<feature type="region of interest" description="Disordered" evidence="2">
    <location>
        <begin position="72"/>
        <end position="162"/>
    </location>
</feature>
<evidence type="ECO:0000313" key="5">
    <source>
        <dbReference type="Proteomes" id="UP001303473"/>
    </source>
</evidence>
<dbReference type="InterPro" id="IPR051647">
    <property type="entry name" value="Mediator_comp_sub12"/>
</dbReference>
<feature type="compositionally biased region" description="Low complexity" evidence="2">
    <location>
        <begin position="118"/>
        <end position="130"/>
    </location>
</feature>
<dbReference type="EMBL" id="MU853752">
    <property type="protein sequence ID" value="KAK3946257.1"/>
    <property type="molecule type" value="Genomic_DNA"/>
</dbReference>
<dbReference type="InterPro" id="IPR001138">
    <property type="entry name" value="Zn2Cys6_DnaBD"/>
</dbReference>
<evidence type="ECO:0000256" key="2">
    <source>
        <dbReference type="SAM" id="MobiDB-lite"/>
    </source>
</evidence>
<proteinExistence type="predicted"/>
<dbReference type="CDD" id="cd00067">
    <property type="entry name" value="GAL4"/>
    <property type="match status" value="1"/>
</dbReference>
<feature type="region of interest" description="Disordered" evidence="2">
    <location>
        <begin position="373"/>
        <end position="432"/>
    </location>
</feature>
<evidence type="ECO:0000313" key="4">
    <source>
        <dbReference type="EMBL" id="KAK3946257.1"/>
    </source>
</evidence>
<keyword evidence="5" id="KW-1185">Reference proteome</keyword>
<accession>A0AAN6NMA7</accession>
<feature type="compositionally biased region" description="Low complexity" evidence="2">
    <location>
        <begin position="81"/>
        <end position="101"/>
    </location>
</feature>
<dbReference type="GO" id="GO:0000981">
    <property type="term" value="F:DNA-binding transcription factor activity, RNA polymerase II-specific"/>
    <property type="evidence" value="ECO:0007669"/>
    <property type="project" value="InterPro"/>
</dbReference>
<dbReference type="SUPFAM" id="SSF57701">
    <property type="entry name" value="Zn2/Cys6 DNA-binding domain"/>
    <property type="match status" value="1"/>
</dbReference>
<sequence length="555" mass="59195">MFGTLKYNPSGNKGEFIDRTSSWLGNAASEYSACDSCRAKKVKCSGERSGCDRCKSVQTNCVYSTSAVGAGGSRLRKRACSPEPQQWQQQQEPNQNRPPSQIGHGSTSRQDRQKNAHGQNNGNRNGSSQQPEQDLPRQEQLPSPPASSHQQQQQQQQQPISEAALTSPIRSVAPPLETQSMPYDSLDVSLGDEFLSDLVTDMDSSLGAFSDTFAGAGQLSIGEDGSIDSGSEFDFLAPVSLPLPTISGIAFATTQPPASAPPAPPQAAAEISTPCSCLTTIVGLLEELDELAPAAGPCISYATLDEVLAAHKSSVSQAIGILRCTRCRARSEHMALLTRVCEGLTRLCERIVTAYLEPVAVQLSGNFTNLSMKQQQQQQTMHQHHTCNHHSLSQHHHPTGGGRFVQQQRTTSSSSASTNTPTPATSSSSSNLSTCMTVVDSSCCASALQQQGQDHHSASSSSSSSSSLLFCGRYQTDPSEWECLVRVLICIQMHALANLLAGVRRCSLSAANTVSTLSSPAGPSPSRLHEAELLVRALANRLQGSVRGRGKLLSF</sequence>
<dbReference type="PROSITE" id="PS50048">
    <property type="entry name" value="ZN2_CY6_FUNGAL_2"/>
    <property type="match status" value="1"/>
</dbReference>
<organism evidence="4 5">
    <name type="scientific">Diplogelasinospora grovesii</name>
    <dbReference type="NCBI Taxonomy" id="303347"/>
    <lineage>
        <taxon>Eukaryota</taxon>
        <taxon>Fungi</taxon>
        <taxon>Dikarya</taxon>
        <taxon>Ascomycota</taxon>
        <taxon>Pezizomycotina</taxon>
        <taxon>Sordariomycetes</taxon>
        <taxon>Sordariomycetidae</taxon>
        <taxon>Sordariales</taxon>
        <taxon>Diplogelasinosporaceae</taxon>
        <taxon>Diplogelasinospora</taxon>
    </lineage>
</organism>